<dbReference type="PRINTS" id="PR00508">
    <property type="entry name" value="S21N4MTFRASE"/>
</dbReference>
<dbReference type="InterPro" id="IPR029063">
    <property type="entry name" value="SAM-dependent_MTases_sf"/>
</dbReference>
<evidence type="ECO:0000256" key="2">
    <source>
        <dbReference type="ARBA" id="ARBA00022679"/>
    </source>
</evidence>
<dbReference type="GO" id="GO:0016423">
    <property type="term" value="F:tRNA (guanine) methyltransferase activity"/>
    <property type="evidence" value="ECO:0007669"/>
    <property type="project" value="TreeGrafter"/>
</dbReference>
<dbReference type="Pfam" id="PF01555">
    <property type="entry name" value="N6_N4_Mtase"/>
    <property type="match status" value="2"/>
</dbReference>
<dbReference type="PANTHER" id="PTHR14911">
    <property type="entry name" value="THUMP DOMAIN-CONTAINING"/>
    <property type="match status" value="1"/>
</dbReference>
<evidence type="ECO:0000313" key="6">
    <source>
        <dbReference type="Proteomes" id="UP000315399"/>
    </source>
</evidence>
<dbReference type="GO" id="GO:0030488">
    <property type="term" value="P:tRNA methylation"/>
    <property type="evidence" value="ECO:0007669"/>
    <property type="project" value="TreeGrafter"/>
</dbReference>
<evidence type="ECO:0000256" key="1">
    <source>
        <dbReference type="ARBA" id="ARBA00022603"/>
    </source>
</evidence>
<sequence>MREVTFKDYLDYIKDHKKILIEGSELEIGTQRRIKKYQPEDFKLEETTVWSFPERGDWATHRGDYRGNWPPQLVRNVIMRYSRPGETVLDQMCGGGTTLIECKLLGRRALGVDINFDALILCWDRLNFHMEAEENMKRLEIKLYQGDARNLNLLEDESVDLIATHPPYAGIIKYSKNKPSDGDLSKASIEGFLDGMRDIAKESYRVLRPGRYCAILVGDTRRHRHYVPLAFRVMQSFLDVGFILREDIIKHQWKVKRSGERWKGLAKTAEECWVGKPIGKRFWTDFLLIYHEHLFIFRKPNKGEKLNELRYSMKWW</sequence>
<dbReference type="CDD" id="cd02440">
    <property type="entry name" value="AdoMet_MTases"/>
    <property type="match status" value="1"/>
</dbReference>
<comment type="catalytic activity">
    <reaction evidence="3">
        <text>a 2'-deoxycytidine in DNA + S-adenosyl-L-methionine = an N(4)-methyl-2'-deoxycytidine in DNA + S-adenosyl-L-homocysteine + H(+)</text>
        <dbReference type="Rhea" id="RHEA:16857"/>
        <dbReference type="Rhea" id="RHEA-COMP:11369"/>
        <dbReference type="Rhea" id="RHEA-COMP:13674"/>
        <dbReference type="ChEBI" id="CHEBI:15378"/>
        <dbReference type="ChEBI" id="CHEBI:57856"/>
        <dbReference type="ChEBI" id="CHEBI:59789"/>
        <dbReference type="ChEBI" id="CHEBI:85452"/>
        <dbReference type="ChEBI" id="CHEBI:137933"/>
        <dbReference type="EC" id="2.1.1.113"/>
    </reaction>
</comment>
<keyword evidence="3" id="KW-0680">Restriction system</keyword>
<reference evidence="5 6" key="1">
    <citation type="journal article" date="2019" name="Nat. Microbiol.">
        <title>Expanding anaerobic alkane metabolism in the domain of Archaea.</title>
        <authorList>
            <person name="Wang Y."/>
            <person name="Wegener G."/>
            <person name="Hou J."/>
            <person name="Wang F."/>
            <person name="Xiao X."/>
        </authorList>
    </citation>
    <scope>NUCLEOTIDE SEQUENCE [LARGE SCALE GENOMIC DNA]</scope>
    <source>
        <strain evidence="5">WYZ-LMO10</strain>
    </source>
</reference>
<keyword evidence="2" id="KW-0808">Transferase</keyword>
<dbReference type="InterPro" id="IPR001091">
    <property type="entry name" value="RM_Methyltransferase"/>
</dbReference>
<dbReference type="SUPFAM" id="SSF53335">
    <property type="entry name" value="S-adenosyl-L-methionine-dependent methyltransferases"/>
    <property type="match status" value="2"/>
</dbReference>
<dbReference type="AlphaFoldDB" id="A0A523BH80"/>
<comment type="similarity">
    <text evidence="3">Belongs to the N(4)/N(6)-methyltransferase family.</text>
</comment>
<dbReference type="EMBL" id="QNVH01000001">
    <property type="protein sequence ID" value="TDA40285.1"/>
    <property type="molecule type" value="Genomic_DNA"/>
</dbReference>
<protein>
    <recommendedName>
        <fullName evidence="3">Type II methyltransferase</fullName>
        <ecNumber evidence="3">2.1.1.113</ecNumber>
    </recommendedName>
    <alternativeName>
        <fullName evidence="3">N-4 cytosine-specific methyltransferase</fullName>
    </alternativeName>
</protein>
<organism evidence="5 6">
    <name type="scientific">Thermoproteota archaeon</name>
    <dbReference type="NCBI Taxonomy" id="2056631"/>
    <lineage>
        <taxon>Archaea</taxon>
        <taxon>Thermoproteota</taxon>
    </lineage>
</organism>
<dbReference type="Proteomes" id="UP000315399">
    <property type="component" value="Unassembled WGS sequence"/>
</dbReference>
<keyword evidence="3" id="KW-0949">S-adenosyl-L-methionine</keyword>
<evidence type="ECO:0000256" key="3">
    <source>
        <dbReference type="RuleBase" id="RU362026"/>
    </source>
</evidence>
<dbReference type="Gene3D" id="3.40.50.150">
    <property type="entry name" value="Vaccinia Virus protein VP39"/>
    <property type="match status" value="2"/>
</dbReference>
<dbReference type="GO" id="GO:0008170">
    <property type="term" value="F:N-methyltransferase activity"/>
    <property type="evidence" value="ECO:0007669"/>
    <property type="project" value="InterPro"/>
</dbReference>
<dbReference type="GO" id="GO:0009307">
    <property type="term" value="P:DNA restriction-modification system"/>
    <property type="evidence" value="ECO:0007669"/>
    <property type="project" value="UniProtKB-KW"/>
</dbReference>
<evidence type="ECO:0000313" key="5">
    <source>
        <dbReference type="EMBL" id="TDA40285.1"/>
    </source>
</evidence>
<accession>A0A523BH80</accession>
<feature type="domain" description="DNA methylase N-4/N-6" evidence="4">
    <location>
        <begin position="159"/>
        <end position="306"/>
    </location>
</feature>
<dbReference type="GO" id="GO:0015667">
    <property type="term" value="F:site-specific DNA-methyltransferase (cytosine-N4-specific) activity"/>
    <property type="evidence" value="ECO:0007669"/>
    <property type="project" value="UniProtKB-EC"/>
</dbReference>
<feature type="domain" description="DNA methylase N-4/N-6" evidence="4">
    <location>
        <begin position="31"/>
        <end position="115"/>
    </location>
</feature>
<proteinExistence type="inferred from homology"/>
<name>A0A523BH80_9CREN</name>
<comment type="caution">
    <text evidence="5">The sequence shown here is derived from an EMBL/GenBank/DDBJ whole genome shotgun (WGS) entry which is preliminary data.</text>
</comment>
<gene>
    <name evidence="5" type="ORF">DSO08_00015</name>
</gene>
<dbReference type="InterPro" id="IPR002941">
    <property type="entry name" value="DNA_methylase_N4/N6"/>
</dbReference>
<dbReference type="EC" id="2.1.1.113" evidence="3"/>
<dbReference type="PANTHER" id="PTHR14911:SF13">
    <property type="entry name" value="TRNA (GUANINE(6)-N2)-METHYLTRANSFERASE THUMP3"/>
    <property type="match status" value="1"/>
</dbReference>
<dbReference type="GO" id="GO:0003677">
    <property type="term" value="F:DNA binding"/>
    <property type="evidence" value="ECO:0007669"/>
    <property type="project" value="InterPro"/>
</dbReference>
<keyword evidence="1 3" id="KW-0489">Methyltransferase</keyword>
<evidence type="ECO:0000259" key="4">
    <source>
        <dbReference type="Pfam" id="PF01555"/>
    </source>
</evidence>